<feature type="transmembrane region" description="Helical" evidence="6">
    <location>
        <begin position="447"/>
        <end position="466"/>
    </location>
</feature>
<dbReference type="RefSeq" id="WP_350402669.1">
    <property type="nucleotide sequence ID" value="NZ_JBELOE010000265.1"/>
</dbReference>
<feature type="transmembrane region" description="Helical" evidence="6">
    <location>
        <begin position="381"/>
        <end position="404"/>
    </location>
</feature>
<gene>
    <name evidence="8" type="ORF">ABS311_16795</name>
</gene>
<evidence type="ECO:0000256" key="4">
    <source>
        <dbReference type="ARBA" id="ARBA00022989"/>
    </source>
</evidence>
<keyword evidence="3 6" id="KW-0812">Transmembrane</keyword>
<feature type="transmembrane region" description="Helical" evidence="6">
    <location>
        <begin position="331"/>
        <end position="361"/>
    </location>
</feature>
<feature type="domain" description="ABC3 transporter permease C-terminal" evidence="7">
    <location>
        <begin position="743"/>
        <end position="856"/>
    </location>
</feature>
<evidence type="ECO:0000256" key="1">
    <source>
        <dbReference type="ARBA" id="ARBA00004651"/>
    </source>
</evidence>
<dbReference type="Pfam" id="PF02687">
    <property type="entry name" value="FtsX"/>
    <property type="match status" value="2"/>
</dbReference>
<dbReference type="PANTHER" id="PTHR30287">
    <property type="entry name" value="MEMBRANE COMPONENT OF PREDICTED ABC SUPERFAMILY METABOLITE UPTAKE TRANSPORTER"/>
    <property type="match status" value="1"/>
</dbReference>
<feature type="transmembrane region" description="Helical" evidence="6">
    <location>
        <begin position="500"/>
        <end position="518"/>
    </location>
</feature>
<evidence type="ECO:0000313" key="8">
    <source>
        <dbReference type="EMBL" id="MER2493539.1"/>
    </source>
</evidence>
<evidence type="ECO:0000256" key="5">
    <source>
        <dbReference type="ARBA" id="ARBA00023136"/>
    </source>
</evidence>
<feature type="transmembrane region" description="Helical" evidence="6">
    <location>
        <begin position="737"/>
        <end position="758"/>
    </location>
</feature>
<dbReference type="PANTHER" id="PTHR30287:SF1">
    <property type="entry name" value="INNER MEMBRANE PROTEIN"/>
    <property type="match status" value="1"/>
</dbReference>
<evidence type="ECO:0000256" key="6">
    <source>
        <dbReference type="SAM" id="Phobius"/>
    </source>
</evidence>
<dbReference type="EMBL" id="JBELOE010000265">
    <property type="protein sequence ID" value="MER2493539.1"/>
    <property type="molecule type" value="Genomic_DNA"/>
</dbReference>
<feature type="domain" description="ABC3 transporter permease C-terminal" evidence="7">
    <location>
        <begin position="290"/>
        <end position="408"/>
    </location>
</feature>
<keyword evidence="4 6" id="KW-1133">Transmembrane helix</keyword>
<feature type="transmembrane region" description="Helical" evidence="6">
    <location>
        <begin position="424"/>
        <end position="441"/>
    </location>
</feature>
<comment type="caution">
    <text evidence="8">The sequence shown here is derived from an EMBL/GenBank/DDBJ whole genome shotgun (WGS) entry which is preliminary data.</text>
</comment>
<evidence type="ECO:0000313" key="9">
    <source>
        <dbReference type="Proteomes" id="UP001467690"/>
    </source>
</evidence>
<proteinExistence type="predicted"/>
<evidence type="ECO:0000259" key="7">
    <source>
        <dbReference type="Pfam" id="PF02687"/>
    </source>
</evidence>
<reference evidence="8 9" key="1">
    <citation type="submission" date="2024-06" db="EMBL/GenBank/DDBJ databases">
        <authorList>
            <person name="Chen R.Y."/>
        </authorList>
    </citation>
    <scope>NUCLEOTIDE SEQUENCE [LARGE SCALE GENOMIC DNA]</scope>
    <source>
        <strain evidence="8 9">D2</strain>
    </source>
</reference>
<accession>A0ABV1RKU2</accession>
<sequence length="865" mass="95759">MSYPKKQRLEKSQPKTTDVSMLPENYVTDKQWIVSLRLAARLLKQELKRGELSIMLAALVLAVSSVFSLSMFSERLQAALQNQSAEFLAADSVLTSSREVPESWFIQAQSNGLKTSAQIRFSSMLFANNQMHLTSVRAVDQFYPLRGQIELTDTVWTGGQPTALSVKPGEIWLDSKLVSQLGVDFGDMVEVGLKQLKFTQLIASVPDADLNVFNAGALALMHIQDVAATQVIQPGSRIAYLLSVAGQEIEPFESWLLPQLNKDVHRWRTINDDESRVMKAVKRAEQYFLLASLLGVVLAATAIAVAAARYCERHFDLVAIFKTLGGSSQQIHFIFSIQLILLAGVGIVVGLVLGYCAQLGILAALKEHLPSNVPQAGLRPWWLAVFTGVVSLALFSVYPLLKLFSIPPLRVLRRQMEGFSQKDWINWLISAIAVFCLMWVYSENFQLSLALLLSAGGITLFLLLIARSAIWGSRQAGANAGSAFKLALAGLYRRAQANSVQLISFTVAIQLLLVVLVLRNDLLAEWQNQLPEDTPNYFAVNINQQDLDKFKNAFNEKGILIEKTYPVTRGRLIAVNDVMVRDRVSKEDEKPADDAPRAIGRELNLTAGLELPEENEIEQGNWWQPDAKDYQVSIESGLAERMNLQLNDVLRFNAGGIDFTATITSIRKVKWESMKPNFFMIFNPVVLENHAATHIASFYVESTAKPELAKLLAQFPSVTLIDVDAIINQIREIINQVSLAVEFILILVVAAGVLVLIAQVQASMAERKQELVILRTLGSPSSLLRNSVTLEFVILGAIAGILAAIANEIALYVLQTEVFKMDASFHPEYWLVGICTGACVVGILGTISCWHLTRINTQRLLRSLA</sequence>
<name>A0ABV1RKU2_9ALTE</name>
<feature type="transmembrane region" description="Helical" evidence="6">
    <location>
        <begin position="829"/>
        <end position="852"/>
    </location>
</feature>
<organism evidence="8 9">
    <name type="scientific">Catenovulum sediminis</name>
    <dbReference type="NCBI Taxonomy" id="1740262"/>
    <lineage>
        <taxon>Bacteria</taxon>
        <taxon>Pseudomonadati</taxon>
        <taxon>Pseudomonadota</taxon>
        <taxon>Gammaproteobacteria</taxon>
        <taxon>Alteromonadales</taxon>
        <taxon>Alteromonadaceae</taxon>
        <taxon>Catenovulum</taxon>
    </lineage>
</organism>
<evidence type="ECO:0000256" key="3">
    <source>
        <dbReference type="ARBA" id="ARBA00022692"/>
    </source>
</evidence>
<feature type="transmembrane region" description="Helical" evidence="6">
    <location>
        <begin position="52"/>
        <end position="72"/>
    </location>
</feature>
<protein>
    <submittedName>
        <fullName evidence="8">FtsX-like permease family protein</fullName>
    </submittedName>
</protein>
<feature type="transmembrane region" description="Helical" evidence="6">
    <location>
        <begin position="287"/>
        <end position="310"/>
    </location>
</feature>
<keyword evidence="5 6" id="KW-0472">Membrane</keyword>
<feature type="transmembrane region" description="Helical" evidence="6">
    <location>
        <begin position="792"/>
        <end position="814"/>
    </location>
</feature>
<dbReference type="Proteomes" id="UP001467690">
    <property type="component" value="Unassembled WGS sequence"/>
</dbReference>
<dbReference type="InterPro" id="IPR038766">
    <property type="entry name" value="Membrane_comp_ABC_pdt"/>
</dbReference>
<comment type="subcellular location">
    <subcellularLocation>
        <location evidence="1">Cell membrane</location>
        <topology evidence="1">Multi-pass membrane protein</topology>
    </subcellularLocation>
</comment>
<evidence type="ECO:0000256" key="2">
    <source>
        <dbReference type="ARBA" id="ARBA00022475"/>
    </source>
</evidence>
<keyword evidence="2" id="KW-1003">Cell membrane</keyword>
<keyword evidence="9" id="KW-1185">Reference proteome</keyword>
<dbReference type="InterPro" id="IPR003838">
    <property type="entry name" value="ABC3_permease_C"/>
</dbReference>